<feature type="region of interest" description="Disordered" evidence="1">
    <location>
        <begin position="861"/>
        <end position="891"/>
    </location>
</feature>
<keyword evidence="2" id="KW-1133">Transmembrane helix</keyword>
<dbReference type="InterPro" id="IPR000253">
    <property type="entry name" value="FHA_dom"/>
</dbReference>
<dbReference type="InterPro" id="IPR043502">
    <property type="entry name" value="DNA/RNA_pol_sf"/>
</dbReference>
<feature type="domain" description="OTU" evidence="4">
    <location>
        <begin position="721"/>
        <end position="848"/>
    </location>
</feature>
<feature type="transmembrane region" description="Helical" evidence="2">
    <location>
        <begin position="151"/>
        <end position="180"/>
    </location>
</feature>
<organism evidence="5 6">
    <name type="scientific">Symbiodinium natans</name>
    <dbReference type="NCBI Taxonomy" id="878477"/>
    <lineage>
        <taxon>Eukaryota</taxon>
        <taxon>Sar</taxon>
        <taxon>Alveolata</taxon>
        <taxon>Dinophyceae</taxon>
        <taxon>Suessiales</taxon>
        <taxon>Symbiodiniaceae</taxon>
        <taxon>Symbiodinium</taxon>
    </lineage>
</organism>
<dbReference type="SUPFAM" id="SSF56672">
    <property type="entry name" value="DNA/RNA polymerases"/>
    <property type="match status" value="1"/>
</dbReference>
<dbReference type="GO" id="GO:0003824">
    <property type="term" value="F:catalytic activity"/>
    <property type="evidence" value="ECO:0007669"/>
    <property type="project" value="InterPro"/>
</dbReference>
<dbReference type="CDD" id="cd00060">
    <property type="entry name" value="FHA"/>
    <property type="match status" value="1"/>
</dbReference>
<feature type="domain" description="FHA" evidence="3">
    <location>
        <begin position="3192"/>
        <end position="3240"/>
    </location>
</feature>
<feature type="transmembrane region" description="Helical" evidence="2">
    <location>
        <begin position="2618"/>
        <end position="2644"/>
    </location>
</feature>
<dbReference type="SUPFAM" id="SSF56219">
    <property type="entry name" value="DNase I-like"/>
    <property type="match status" value="1"/>
</dbReference>
<feature type="transmembrane region" description="Helical" evidence="2">
    <location>
        <begin position="2479"/>
        <end position="2497"/>
    </location>
</feature>
<name>A0A812TWV5_9DINO</name>
<dbReference type="PROSITE" id="PS50006">
    <property type="entry name" value="FHA_DOMAIN"/>
    <property type="match status" value="1"/>
</dbReference>
<keyword evidence="2" id="KW-0472">Membrane</keyword>
<dbReference type="Gene3D" id="2.60.200.20">
    <property type="match status" value="1"/>
</dbReference>
<evidence type="ECO:0000259" key="3">
    <source>
        <dbReference type="PROSITE" id="PS50006"/>
    </source>
</evidence>
<dbReference type="Pfam" id="PF00498">
    <property type="entry name" value="FHA"/>
    <property type="match status" value="1"/>
</dbReference>
<dbReference type="Gene3D" id="3.90.70.80">
    <property type="match status" value="1"/>
</dbReference>
<dbReference type="OrthoDB" id="417545at2759"/>
<comment type="caution">
    <text evidence="5">The sequence shown here is derived from an EMBL/GenBank/DDBJ whole genome shotgun (WGS) entry which is preliminary data.</text>
</comment>
<feature type="compositionally biased region" description="Low complexity" evidence="1">
    <location>
        <begin position="665"/>
        <end position="691"/>
    </location>
</feature>
<feature type="transmembrane region" description="Helical" evidence="2">
    <location>
        <begin position="186"/>
        <end position="205"/>
    </location>
</feature>
<dbReference type="SUPFAM" id="SSF54001">
    <property type="entry name" value="Cysteine proteinases"/>
    <property type="match status" value="1"/>
</dbReference>
<dbReference type="SUPFAM" id="SSF49879">
    <property type="entry name" value="SMAD/FHA domain"/>
    <property type="match status" value="1"/>
</dbReference>
<evidence type="ECO:0000259" key="4">
    <source>
        <dbReference type="PROSITE" id="PS50802"/>
    </source>
</evidence>
<dbReference type="SMART" id="SM00240">
    <property type="entry name" value="FHA"/>
    <property type="match status" value="1"/>
</dbReference>
<dbReference type="InterPro" id="IPR008984">
    <property type="entry name" value="SMAD_FHA_dom_sf"/>
</dbReference>
<evidence type="ECO:0000313" key="6">
    <source>
        <dbReference type="Proteomes" id="UP000604046"/>
    </source>
</evidence>
<accession>A0A812TWV5</accession>
<dbReference type="Gene3D" id="3.60.10.10">
    <property type="entry name" value="Endonuclease/exonuclease/phosphatase"/>
    <property type="match status" value="1"/>
</dbReference>
<dbReference type="Pfam" id="PF02338">
    <property type="entry name" value="OTU"/>
    <property type="match status" value="1"/>
</dbReference>
<keyword evidence="6" id="KW-1185">Reference proteome</keyword>
<dbReference type="InterPro" id="IPR036691">
    <property type="entry name" value="Endo/exonu/phosph_ase_sf"/>
</dbReference>
<evidence type="ECO:0000256" key="1">
    <source>
        <dbReference type="SAM" id="MobiDB-lite"/>
    </source>
</evidence>
<dbReference type="Pfam" id="PF03372">
    <property type="entry name" value="Exo_endo_phos"/>
    <property type="match status" value="1"/>
</dbReference>
<keyword evidence="2" id="KW-0812">Transmembrane</keyword>
<evidence type="ECO:0000256" key="2">
    <source>
        <dbReference type="SAM" id="Phobius"/>
    </source>
</evidence>
<feature type="region of interest" description="Disordered" evidence="1">
    <location>
        <begin position="3288"/>
        <end position="3317"/>
    </location>
</feature>
<evidence type="ECO:0008006" key="7">
    <source>
        <dbReference type="Google" id="ProtNLM"/>
    </source>
</evidence>
<evidence type="ECO:0000313" key="5">
    <source>
        <dbReference type="EMBL" id="CAE7552780.1"/>
    </source>
</evidence>
<feature type="region of interest" description="Disordered" evidence="1">
    <location>
        <begin position="653"/>
        <end position="709"/>
    </location>
</feature>
<dbReference type="Pfam" id="PF00078">
    <property type="entry name" value="RVT_1"/>
    <property type="match status" value="1"/>
</dbReference>
<dbReference type="InterPro" id="IPR003323">
    <property type="entry name" value="OTU_dom"/>
</dbReference>
<dbReference type="PANTHER" id="PTHR19446">
    <property type="entry name" value="REVERSE TRANSCRIPTASES"/>
    <property type="match status" value="1"/>
</dbReference>
<feature type="transmembrane region" description="Helical" evidence="2">
    <location>
        <begin position="2444"/>
        <end position="2467"/>
    </location>
</feature>
<reference evidence="5" key="1">
    <citation type="submission" date="2021-02" db="EMBL/GenBank/DDBJ databases">
        <authorList>
            <person name="Dougan E. K."/>
            <person name="Rhodes N."/>
            <person name="Thang M."/>
            <person name="Chan C."/>
        </authorList>
    </citation>
    <scope>NUCLEOTIDE SEQUENCE</scope>
</reference>
<dbReference type="PROSITE" id="PS50802">
    <property type="entry name" value="OTU"/>
    <property type="match status" value="1"/>
</dbReference>
<dbReference type="InterPro" id="IPR000477">
    <property type="entry name" value="RT_dom"/>
</dbReference>
<feature type="region of interest" description="Disordered" evidence="1">
    <location>
        <begin position="1"/>
        <end position="30"/>
    </location>
</feature>
<dbReference type="EMBL" id="CAJNDS010002635">
    <property type="protein sequence ID" value="CAE7552780.1"/>
    <property type="molecule type" value="Genomic_DNA"/>
</dbReference>
<proteinExistence type="predicted"/>
<dbReference type="InterPro" id="IPR038765">
    <property type="entry name" value="Papain-like_cys_pep_sf"/>
</dbReference>
<dbReference type="InterPro" id="IPR005135">
    <property type="entry name" value="Endo/exonuclease/phosphatase"/>
</dbReference>
<sequence length="3438" mass="376682">MALALHFGKGNSKASDENPPPEEEVPRERCDTLQAEHREIVVGQLGMDGCPGGAEEIQIETDRESEEDSLDEDAGQDRVPAAATEFLANMQATCPEMIRAIHVWQVLRRLALPLRAADGDFYPLSHATTRPYTFWSHSWHGSVQRKIATAYVLHVATPAAILGTGAAVLACLLFGFGALPDDGHGQSYWCLSLGCLTYLMTMVLWRPRQRIFLDRACISQEDPSLQLQGLLSLGAILKQADSMMVLWDSSWSRRTAEPVHAGPAGHHDPGGVAKLLQFFVLLFGTIRMDDHDPYTGVSLLTIPGSGKGKGEDWSSDVLSPAQVYAKIGAGSANFKAVVPIFSSEQLEELATLSTAHADLALTAVSFNMFAWTKCAAESADPSTAVVQCFLGTATVSREVRLHRLGKDCPSINQVVRKATGVQKPTDTVVLRFVADARYLTDGQWDSLKAKPAASIRSWAAAHAPADVLSIKDMWGFKVSGGASASKAVLSGLVRVQARKADAWLTLSGRDKWFVENPAARAPISWVKRQKDEPAKDYLDRVFAQCKGRGVAKGDTGLGVRLSAEEASTQPRSVPLRAFKIWPVPLDWTQETLEHELTQFKFNDLTLLARYPCKGGVKFFYRARVENLDLAVIEHDKGAIQVVLQNQTLRRGAPTPIRAGRGAFTASAASADRPMPAAPAPAAEVPVASAPAEGRPPIQDAPAKRQAVAAPAAAVHELPSGLTRKPNPGQGDCLFYALEVATGQNKLALRTAIVAHLRRHSDHYKRFWSCLAPTRADEPMTDWDTYLEALAKPGAYTSLLEIHAAAKHLDMPIYIYSDVQPLQVCNREGKRGPIILWYSAAHYELVEGELPAKAATSAINAPKSGCKGGAQPSDRPASAASRSTKRRGPETTLPGQLSLAAAFANSCVPSKVPAALSEVTGHLRPQHDLHTDVANLRDLDDCVEPEAEAPAPVGCKRKRIQWVKREGWECPICKWSVHARHWRAMKQTHINRWHPHLRKWLRLPRVLVNPRVFGLRHATFVQDARRRAANVKKSAAISKHLHKAKTYQGPHVPQVIRIPMPPQGTHTRTGQVIKSRLVAPPTVVCSKCTRKESTLDRLAQLPCSSTGVGGPKRAQLLHRLLSIVEDCDAAVELREQAATAFRLLSPPSPEPTSSANKPHVLLRLNWTGHVERNATGACLPGLLPLRVDSHDVASLTTAHRETCLSSDALPAVHQAADRAGCTFFKGAQTCNLAGAPYAGVSFVTRWPAQPVQMPDWPTSAGRVAALRVFRPRARPLLLIGVYLHASDAFAAASLLDLVLPWAASLGEDFCVTGDFNLPKSHWPTSYALAAGHLFDADEVVGDPAQLPGTRRNAAGQLTGSVIDYLLHSPALTVCARAQFQAVADHDLVFYSLPVLGQPARWSWPPRPRLGPSPPVEGAWERCWSKHDVAFRAALATADLDAAWALVSTCLAETVCSKPPARPPEEACGSRVAPCQPHRTAPTYQGFLERRLRRLSRRAAEFAKDCGNQPLFNAIQRDVSHLSVDFPSLLTQPWGLDQAAQHAIALADQQADKDRSARLQHWQATAGEDFTRLCQWIRATVPTNPPHHPGADDWVSPLHPQEQVEQAAETLRALWAPAVLPQPEGFDQMRALIGSTTEFPLPSISGKAIFARFKATAKKSTGLDGWGSAAFVAAGPAASEVLAQLWAACLEFSTMPGIWKHIRVALLPKPDGTLRPISIASAAYRTCMTCLLRACREWFLSWADPELVGGIPGRDMSRTHDALFSSLLEARNRHLAFVGAKQDVRKCFDTVQWDLALQAWTWLGAPPKLVSLLRCFYSNQMRWLAVRGHFAKESVVPTRSILQGCPASVGLLNGLMLLWVRHLRATAPNVSRSVYLDDRAMWAMGRHAADDLCTALRAAAVADKAICLEVHPQKLACWATRAQARRVLSVDPVLCGPLVTSFKLLGITYRLATGTGVVAADRLDTVISNRCRRIAIAARVLPMRRHLLLALVLSLISWLGPWTSVPHLTAQGWARSIEAAVSRIVSARSPLLLWSTWARPRLHPKFALAFAAISHELRRVGSFLPPPAHVTACPALQASLAIFAWSILPDGTWCTPFGQFSPGFLTRAVALKVAEDSWLRLLWAADAKSTGPLEADEHIALAFHLAAASSHPSGSRRRVLFAAAHDTRTLQRMHLPFHSCSCGEALPTRTHVTFECPDDPFPGVQRSESERRFLVPLLTGLPCPTWQLPEVSQDLLLALSQARIVEEAFLVATDGSSLQAPAAKDLTWFQHAGWGIATSRDLGFFGVVPGLDRSSAAAERYALLVLACAAHMLQVPVCVLTDNSALVTSFVADKPPGDLGAYWAMIRHLLPVGSSLHWVPAHGRRSTWTSGIPLVSTQEARDLNARADLSACSATEPMKATFSAAQLACKTAFDWASLSVERQERLTQDWHDSVAARAKAIGRPTVFGLLLLASWIALLFGGLAVRIVLNSGYVAGDFTHLHLLLISLSFCSVIFLYIAHLAREYCRDLTTLCQHVAHFRVEDAECHCCSVNHRTPGSDVPIICDRTILLECIKTWFGSIEAFEEHVQTSVYDVMVEQLSHQMISYWRLASASPLFFWTYLDNSAFELFALLQHGMVEYYRLHCLSFVVGLTLWLALAPLLFRVQLRLAWTLQERSACRAWDLSRTLLLLVAGCSIFISFLSFDYWLYSSIGPHLQVVSFTLVTSALAILAWRCLPAVELCREGLMAVSAHLTACFHEELTSLSTALELKAAESGELRKQCVFEAFQNALCLQLELQLEGGRKQCVFEAFQNALCLQLELQLEGGRKQCVFEAFQNAPCLQLELQLEGGRKQCVFEAFQNALCLQLELQLEGGRKQCVFEAFQNALCLQLDGGLGLDQLGCTVRIAEKKSSVRFGPVQEIVQGPMVGTNVGLGVQQDLQKMDDSWRQMILLLDKIDGRVYILAALVVDVELALLDMSNLNAAVVALSEAIQEELPRAVACLNIHVLPGASQGGNKQVRLAMSGDAALCAQWHQRQLQGGKTLGGGAAFFHSLRDTTSVEHQQKMTELVSLHSAAETGFLLDLPSEWVRGCPESATMYLQQAGSLWYDFAAVWGPVKEAFLVRAQDPTAIHLLVDFRQSEGARCLFELLSDRYLYNPLAREPTYPVTCVLGNFQDLRLRVQPEDAGGVPGTFELRRLRGPELKTPQVIRVTPRRIKLGRDDSADIALQIAHISKVHATLQVIGEKLFIQDTSVNGTWVNDRRISNGLRVELRPRDRISFLPSYTRDAPTYEVQPPAQLVSASEARRTEELLRGLEPGPGPRRFASAAVPPAPKKKASSRRQLLAEPVAVVGQKRSREERSVVHLDGVEELEEVDAGDAAVILEDEGDEDVAAWAGRLDNGSLASYIPKLTSLFKGVSQIRSRYAGRQLRLSDFFEAVGVSDDDHRLAFATALRALSRPGRG</sequence>
<protein>
    <recommendedName>
        <fullName evidence="7">LINE-1 reverse transcriptase-like</fullName>
    </recommendedName>
</protein>
<feature type="compositionally biased region" description="Low complexity" evidence="1">
    <location>
        <begin position="869"/>
        <end position="881"/>
    </location>
</feature>
<feature type="transmembrane region" description="Helical" evidence="2">
    <location>
        <begin position="2692"/>
        <end position="2710"/>
    </location>
</feature>
<dbReference type="CDD" id="cd22744">
    <property type="entry name" value="OTU"/>
    <property type="match status" value="1"/>
</dbReference>
<feature type="transmembrane region" description="Helical" evidence="2">
    <location>
        <begin position="2665"/>
        <end position="2686"/>
    </location>
</feature>
<gene>
    <name evidence="5" type="ORF">SNAT2548_LOCUS31047</name>
</gene>
<dbReference type="Proteomes" id="UP000604046">
    <property type="component" value="Unassembled WGS sequence"/>
</dbReference>